<proteinExistence type="predicted"/>
<protein>
    <submittedName>
        <fullName evidence="3">Uncharacterized protein</fullName>
    </submittedName>
</protein>
<accession>A0ABQ9Y0A9</accession>
<keyword evidence="2" id="KW-0812">Transmembrane</keyword>
<keyword evidence="4" id="KW-1185">Reference proteome</keyword>
<evidence type="ECO:0000256" key="2">
    <source>
        <dbReference type="SAM" id="Phobius"/>
    </source>
</evidence>
<gene>
    <name evidence="3" type="ORF">BLNAU_7770</name>
</gene>
<sequence>MKWFTFIPGTLLVLVLLFLYIMIFRQQNYHHLTISLDGELEYHSSRSCCSAVACSRSIHTKKNHHNCKDVALKTLQLAYKYPLLSQTNVNRSFVLAMSDDTLFDSLFTLTPEEATQCVEWIEAFILTDPAHEVPVERILTVQQNQTILPNNVQNYQAYSVPQQPTGGVEGAQEISFPAESVQPAYSDQPFTAQNASSSPYNDPKS</sequence>
<evidence type="ECO:0000313" key="4">
    <source>
        <dbReference type="Proteomes" id="UP001281761"/>
    </source>
</evidence>
<organism evidence="3 4">
    <name type="scientific">Blattamonas nauphoetae</name>
    <dbReference type="NCBI Taxonomy" id="2049346"/>
    <lineage>
        <taxon>Eukaryota</taxon>
        <taxon>Metamonada</taxon>
        <taxon>Preaxostyla</taxon>
        <taxon>Oxymonadida</taxon>
        <taxon>Blattamonas</taxon>
    </lineage>
</organism>
<dbReference type="EMBL" id="JARBJD010000048">
    <property type="protein sequence ID" value="KAK2957176.1"/>
    <property type="molecule type" value="Genomic_DNA"/>
</dbReference>
<keyword evidence="2" id="KW-0472">Membrane</keyword>
<evidence type="ECO:0000256" key="1">
    <source>
        <dbReference type="SAM" id="MobiDB-lite"/>
    </source>
</evidence>
<name>A0ABQ9Y0A9_9EUKA</name>
<feature type="transmembrane region" description="Helical" evidence="2">
    <location>
        <begin position="6"/>
        <end position="24"/>
    </location>
</feature>
<feature type="compositionally biased region" description="Polar residues" evidence="1">
    <location>
        <begin position="183"/>
        <end position="205"/>
    </location>
</feature>
<reference evidence="3 4" key="1">
    <citation type="journal article" date="2022" name="bioRxiv">
        <title>Genomics of Preaxostyla Flagellates Illuminates Evolutionary Transitions and the Path Towards Mitochondrial Loss.</title>
        <authorList>
            <person name="Novak L.V.F."/>
            <person name="Treitli S.C."/>
            <person name="Pyrih J."/>
            <person name="Halakuc P."/>
            <person name="Pipaliya S.V."/>
            <person name="Vacek V."/>
            <person name="Brzon O."/>
            <person name="Soukal P."/>
            <person name="Eme L."/>
            <person name="Dacks J.B."/>
            <person name="Karnkowska A."/>
            <person name="Elias M."/>
            <person name="Hampl V."/>
        </authorList>
    </citation>
    <scope>NUCLEOTIDE SEQUENCE [LARGE SCALE GENOMIC DNA]</scope>
    <source>
        <strain evidence="3">NAU3</strain>
        <tissue evidence="3">Gut</tissue>
    </source>
</reference>
<comment type="caution">
    <text evidence="3">The sequence shown here is derived from an EMBL/GenBank/DDBJ whole genome shotgun (WGS) entry which is preliminary data.</text>
</comment>
<keyword evidence="2" id="KW-1133">Transmembrane helix</keyword>
<dbReference type="Proteomes" id="UP001281761">
    <property type="component" value="Unassembled WGS sequence"/>
</dbReference>
<evidence type="ECO:0000313" key="3">
    <source>
        <dbReference type="EMBL" id="KAK2957176.1"/>
    </source>
</evidence>
<feature type="region of interest" description="Disordered" evidence="1">
    <location>
        <begin position="160"/>
        <end position="205"/>
    </location>
</feature>